<feature type="region of interest" description="Disordered" evidence="4">
    <location>
        <begin position="529"/>
        <end position="550"/>
    </location>
</feature>
<feature type="region of interest" description="Disordered" evidence="4">
    <location>
        <begin position="170"/>
        <end position="202"/>
    </location>
</feature>
<feature type="region of interest" description="Disordered" evidence="4">
    <location>
        <begin position="28"/>
        <end position="47"/>
    </location>
</feature>
<dbReference type="Gene3D" id="1.10.30.10">
    <property type="entry name" value="High mobility group box domain"/>
    <property type="match status" value="1"/>
</dbReference>
<dbReference type="EMBL" id="LFZN01000171">
    <property type="protein sequence ID" value="KXS96554.1"/>
    <property type="molecule type" value="Genomic_DNA"/>
</dbReference>
<dbReference type="PROSITE" id="PS50118">
    <property type="entry name" value="HMG_BOX_2"/>
    <property type="match status" value="1"/>
</dbReference>
<dbReference type="SUPFAM" id="SSF47095">
    <property type="entry name" value="HMG-box"/>
    <property type="match status" value="1"/>
</dbReference>
<evidence type="ECO:0000256" key="2">
    <source>
        <dbReference type="ARBA" id="ARBA00023163"/>
    </source>
</evidence>
<dbReference type="GO" id="GO:0005634">
    <property type="term" value="C:nucleus"/>
    <property type="evidence" value="ECO:0007669"/>
    <property type="project" value="UniProtKB-UniRule"/>
</dbReference>
<dbReference type="Pfam" id="PF00505">
    <property type="entry name" value="HMG_box"/>
    <property type="match status" value="1"/>
</dbReference>
<dbReference type="GO" id="GO:0000978">
    <property type="term" value="F:RNA polymerase II cis-regulatory region sequence-specific DNA binding"/>
    <property type="evidence" value="ECO:0007669"/>
    <property type="project" value="TreeGrafter"/>
</dbReference>
<dbReference type="PANTHER" id="PTHR10270:SF161">
    <property type="entry name" value="SEX-DETERMINING REGION Y PROTEIN"/>
    <property type="match status" value="1"/>
</dbReference>
<evidence type="ECO:0000313" key="7">
    <source>
        <dbReference type="Proteomes" id="UP000070133"/>
    </source>
</evidence>
<dbReference type="InterPro" id="IPR036910">
    <property type="entry name" value="HMG_box_dom_sf"/>
</dbReference>
<evidence type="ECO:0000313" key="6">
    <source>
        <dbReference type="EMBL" id="KXS96554.1"/>
    </source>
</evidence>
<dbReference type="InterPro" id="IPR009071">
    <property type="entry name" value="HMG_box_dom"/>
</dbReference>
<organism evidence="6 7">
    <name type="scientific">Pseudocercospora eumusae</name>
    <dbReference type="NCBI Taxonomy" id="321146"/>
    <lineage>
        <taxon>Eukaryota</taxon>
        <taxon>Fungi</taxon>
        <taxon>Dikarya</taxon>
        <taxon>Ascomycota</taxon>
        <taxon>Pezizomycotina</taxon>
        <taxon>Dothideomycetes</taxon>
        <taxon>Dothideomycetidae</taxon>
        <taxon>Mycosphaerellales</taxon>
        <taxon>Mycosphaerellaceae</taxon>
        <taxon>Pseudocercospora</taxon>
    </lineage>
</organism>
<proteinExistence type="predicted"/>
<dbReference type="PANTHER" id="PTHR10270">
    <property type="entry name" value="SOX TRANSCRIPTION FACTOR"/>
    <property type="match status" value="1"/>
</dbReference>
<keyword evidence="1 3" id="KW-0238">DNA-binding</keyword>
<dbReference type="CDD" id="cd01389">
    <property type="entry name" value="HMG-box_ROX1-like"/>
    <property type="match status" value="1"/>
</dbReference>
<protein>
    <recommendedName>
        <fullName evidence="5">HMG box domain-containing protein</fullName>
    </recommendedName>
</protein>
<dbReference type="GO" id="GO:0001228">
    <property type="term" value="F:DNA-binding transcription activator activity, RNA polymerase II-specific"/>
    <property type="evidence" value="ECO:0007669"/>
    <property type="project" value="TreeGrafter"/>
</dbReference>
<sequence length="550" mass="61164">MAHRGYGGMGDFDGQAIDPALLGVSDNASTDYMTEDESNASNAPRRDPYQTYAQQDYANSLQTGPAAFPTGRTPYTGSYQELAAQGMGTGPYHAQPARTLPQVNDEQFQMSFDDLTTGPIEPPAFSEFKTREPVVPEHSRLVGWYIRPQIDVPGIGGVVPIESPYDIPELGNFPPSNLATPTGPPSGRPNPPRRRSNPATPIQDATMTPFADPANLPQGAVQAHGIEGREDPGTVHKGSVIQPCICYVGRKEEIKRPPNAWILYRSATFDAGQRFLEQRNHPKGTGAGEVSKVCSSWWKKLSKADKAPWEQKAREMDEEHKRLYPGWKYDPGAVQKQRFGTVDCRCGAYEYNMNQRRLRAQGKAQYPGKQKKGPGRPRKRADPSMDEDEVEVEVEDDDDDSDDAFLPPAKKAKGPSRTTSQAMDEDFQDFPTPTQQTYQEDIDARRASRQQTPPRILRAQPNISYAEPPDEGFEDTDMSGTDGNRDFDMGDFAHHDLDDDFVRAALLNNAGTMDMTYFDMDSSYAPPAARLSRLGRRSRRADASRPYYAR</sequence>
<dbReference type="GO" id="GO:0030154">
    <property type="term" value="P:cell differentiation"/>
    <property type="evidence" value="ECO:0007669"/>
    <property type="project" value="TreeGrafter"/>
</dbReference>
<keyword evidence="3" id="KW-0539">Nucleus</keyword>
<feature type="compositionally biased region" description="Basic residues" evidence="4">
    <location>
        <begin position="369"/>
        <end position="379"/>
    </location>
</feature>
<dbReference type="InterPro" id="IPR050140">
    <property type="entry name" value="SRY-related_HMG-box_TF-like"/>
</dbReference>
<dbReference type="Proteomes" id="UP000070133">
    <property type="component" value="Unassembled WGS sequence"/>
</dbReference>
<feature type="compositionally biased region" description="Acidic residues" evidence="4">
    <location>
        <begin position="384"/>
        <end position="403"/>
    </location>
</feature>
<evidence type="ECO:0000256" key="3">
    <source>
        <dbReference type="PROSITE-ProRule" id="PRU00267"/>
    </source>
</evidence>
<feature type="region of interest" description="Disordered" evidence="4">
    <location>
        <begin position="358"/>
        <end position="436"/>
    </location>
</feature>
<gene>
    <name evidence="6" type="ORF">AC578_1971</name>
</gene>
<keyword evidence="2" id="KW-0804">Transcription</keyword>
<evidence type="ECO:0000256" key="4">
    <source>
        <dbReference type="SAM" id="MobiDB-lite"/>
    </source>
</evidence>
<feature type="DNA-binding region" description="HMG box" evidence="3">
    <location>
        <begin position="254"/>
        <end position="328"/>
    </location>
</feature>
<accession>A0A139H283</accession>
<evidence type="ECO:0000256" key="1">
    <source>
        <dbReference type="ARBA" id="ARBA00023125"/>
    </source>
</evidence>
<dbReference type="STRING" id="321146.A0A139H283"/>
<reference evidence="6 7" key="1">
    <citation type="submission" date="2015-07" db="EMBL/GenBank/DDBJ databases">
        <title>Comparative genomics of the Sigatoka disease complex on banana suggests a link between parallel evolutionary changes in Pseudocercospora fijiensis and Pseudocercospora eumusae and increased virulence on the banana host.</title>
        <authorList>
            <person name="Chang T.-C."/>
            <person name="Salvucci A."/>
            <person name="Crous P.W."/>
            <person name="Stergiopoulos I."/>
        </authorList>
    </citation>
    <scope>NUCLEOTIDE SEQUENCE [LARGE SCALE GENOMIC DNA]</scope>
    <source>
        <strain evidence="6 7">CBS 114824</strain>
    </source>
</reference>
<dbReference type="OrthoDB" id="6247875at2759"/>
<name>A0A139H283_9PEZI</name>
<dbReference type="SMART" id="SM00398">
    <property type="entry name" value="HMG"/>
    <property type="match status" value="1"/>
</dbReference>
<keyword evidence="7" id="KW-1185">Reference proteome</keyword>
<feature type="domain" description="HMG box" evidence="5">
    <location>
        <begin position="254"/>
        <end position="328"/>
    </location>
</feature>
<evidence type="ECO:0000259" key="5">
    <source>
        <dbReference type="PROSITE" id="PS50118"/>
    </source>
</evidence>
<dbReference type="AlphaFoldDB" id="A0A139H283"/>
<comment type="caution">
    <text evidence="6">The sequence shown here is derived from an EMBL/GenBank/DDBJ whole genome shotgun (WGS) entry which is preliminary data.</text>
</comment>